<dbReference type="EMBL" id="CAACVR010000075">
    <property type="protein sequence ID" value="VEU24182.1"/>
    <property type="molecule type" value="Genomic_DNA"/>
</dbReference>
<keyword evidence="3" id="KW-1185">Reference proteome</keyword>
<evidence type="ECO:0000256" key="1">
    <source>
        <dbReference type="SAM" id="Coils"/>
    </source>
</evidence>
<dbReference type="FunCoup" id="A0A448YTE2">
    <property type="interactions" value="59"/>
</dbReference>
<accession>A0A448YTE2</accession>
<proteinExistence type="predicted"/>
<evidence type="ECO:0000313" key="3">
    <source>
        <dbReference type="Proteomes" id="UP000290900"/>
    </source>
</evidence>
<keyword evidence="1" id="KW-0175">Coiled coil</keyword>
<dbReference type="GO" id="GO:0070823">
    <property type="term" value="C:HDA1 complex"/>
    <property type="evidence" value="ECO:0007669"/>
    <property type="project" value="InterPro"/>
</dbReference>
<dbReference type="InterPro" id="IPR026216">
    <property type="entry name" value="HDA3"/>
</dbReference>
<feature type="coiled-coil region" evidence="1">
    <location>
        <begin position="492"/>
        <end position="540"/>
    </location>
</feature>
<dbReference type="InterPro" id="IPR038609">
    <property type="entry name" value="HDA1_su2/3_sf"/>
</dbReference>
<dbReference type="STRING" id="13370.A0A448YTE2"/>
<name>A0A448YTE2_BRENA</name>
<dbReference type="PRINTS" id="PR02093">
    <property type="entry name" value="HDA1SUBUNIT3"/>
</dbReference>
<reference evidence="2 3" key="1">
    <citation type="submission" date="2018-12" db="EMBL/GenBank/DDBJ databases">
        <authorList>
            <person name="Tiukova I."/>
            <person name="Dainat J."/>
        </authorList>
    </citation>
    <scope>NUCLEOTIDE SEQUENCE [LARGE SCALE GENOMIC DNA]</scope>
</reference>
<organism evidence="2 3">
    <name type="scientific">Brettanomyces naardenensis</name>
    <name type="common">Yeast</name>
    <dbReference type="NCBI Taxonomy" id="13370"/>
    <lineage>
        <taxon>Eukaryota</taxon>
        <taxon>Fungi</taxon>
        <taxon>Dikarya</taxon>
        <taxon>Ascomycota</taxon>
        <taxon>Saccharomycotina</taxon>
        <taxon>Pichiomycetes</taxon>
        <taxon>Pichiales</taxon>
        <taxon>Pichiaceae</taxon>
        <taxon>Brettanomyces</taxon>
    </lineage>
</organism>
<gene>
    <name evidence="2" type="ORF">BRENAR_LOCUS4910</name>
</gene>
<dbReference type="AlphaFoldDB" id="A0A448YTE2"/>
<evidence type="ECO:0000313" key="2">
    <source>
        <dbReference type="EMBL" id="VEU24182.1"/>
    </source>
</evidence>
<dbReference type="Gene3D" id="1.20.120.330">
    <property type="entry name" value="Nucleotidyltransferases domain 2"/>
    <property type="match status" value="1"/>
</dbReference>
<dbReference type="InParanoid" id="A0A448YTE2"/>
<protein>
    <submittedName>
        <fullName evidence="2">DEKNAAC105383</fullName>
    </submittedName>
</protein>
<dbReference type="OrthoDB" id="3647690at2759"/>
<dbReference type="Gene3D" id="3.40.50.12360">
    <property type="match status" value="1"/>
</dbReference>
<dbReference type="InterPro" id="IPR021006">
    <property type="entry name" value="Hda2/3"/>
</dbReference>
<dbReference type="Proteomes" id="UP000290900">
    <property type="component" value="Unassembled WGS sequence"/>
</dbReference>
<sequence length="678" mass="79258">MDLLKILDAKPEPQVVDEDHFIIDPTYQLSNHYKIATPMSDFQKELMDQIVSLHYSDILKFFERIDDNNKVLTATQERIIMDSLQTMLTNAQLVASHPYLLIDHYFPKSLTNRDLPKRLAETSGKFQILSDILNVLDSIYNPRDRSDRSRHSRKSVNLGIVAKEGKTLDLIDSLCTGSRCYLKRYSGVKVRDSSSKQKENMKLHLTVHLFPSSMENLNKKELPKEDEGDVLQLDYLILFDITGDVNNKKLRKYMVSGLTKVIQLVPIYSVDHIALYFRHLVDDRNYNDYLKPVVAAIVVMRDRVGQLPPILKPVYTNHLQYLMEWFRDPIMTKWPLPDMPEIPTFNGKDVEHSLLTEVKFNFDNKDFLKEEAESHGEQPKELNLNFNFAGGKTQMVSHIVQPRFCGKDQNKLDFYEEKRWQKKYLTNPLNGDYYKLTGISREIHQNEVLTHTLIYSLNMKMASLEQVNMEVKTFDEVFESRMRSFRVMRLEYSKMAKDLEEMESRVKKKTSKIESMDKLVEELKGKINELKEGISKIVELEDSELGKKWIGLDTESVECREEISKLQEHIESNGNEVKYMKEEIERAEKSISESRASMEKKQEQVIELERKINELRDDHGGVEERKRRLEEVRERYDKAKNKNIELVDRLDLTFKRLVDASSGRGRYVNYGRGGRNAS</sequence>
<dbReference type="Pfam" id="PF11496">
    <property type="entry name" value="HDA2-3"/>
    <property type="match status" value="1"/>
</dbReference>
<feature type="coiled-coil region" evidence="1">
    <location>
        <begin position="577"/>
        <end position="649"/>
    </location>
</feature>